<dbReference type="InterPro" id="IPR007694">
    <property type="entry name" value="DNA_helicase_DnaB-like_C"/>
</dbReference>
<dbReference type="PROSITE" id="PS51199">
    <property type="entry name" value="SF4_HELICASE"/>
    <property type="match status" value="1"/>
</dbReference>
<evidence type="ECO:0000313" key="2">
    <source>
        <dbReference type="EMBL" id="KKK96495.1"/>
    </source>
</evidence>
<dbReference type="PANTHER" id="PTHR30153:SF2">
    <property type="entry name" value="REPLICATIVE DNA HELICASE"/>
    <property type="match status" value="1"/>
</dbReference>
<accession>A0A0F9ADZ8</accession>
<reference evidence="2" key="1">
    <citation type="journal article" date="2015" name="Nature">
        <title>Complex archaea that bridge the gap between prokaryotes and eukaryotes.</title>
        <authorList>
            <person name="Spang A."/>
            <person name="Saw J.H."/>
            <person name="Jorgensen S.L."/>
            <person name="Zaremba-Niedzwiedzka K."/>
            <person name="Martijn J."/>
            <person name="Lind A.E."/>
            <person name="van Eijk R."/>
            <person name="Schleper C."/>
            <person name="Guy L."/>
            <person name="Ettema T.J."/>
        </authorList>
    </citation>
    <scope>NUCLEOTIDE SEQUENCE</scope>
</reference>
<dbReference type="Pfam" id="PF03796">
    <property type="entry name" value="DnaB_C"/>
    <property type="match status" value="1"/>
</dbReference>
<protein>
    <recommendedName>
        <fullName evidence="1">SF4 helicase domain-containing protein</fullName>
    </recommendedName>
</protein>
<dbReference type="GO" id="GO:0005829">
    <property type="term" value="C:cytosol"/>
    <property type="evidence" value="ECO:0007669"/>
    <property type="project" value="TreeGrafter"/>
</dbReference>
<organism evidence="2">
    <name type="scientific">marine sediment metagenome</name>
    <dbReference type="NCBI Taxonomy" id="412755"/>
    <lineage>
        <taxon>unclassified sequences</taxon>
        <taxon>metagenomes</taxon>
        <taxon>ecological metagenomes</taxon>
    </lineage>
</organism>
<feature type="domain" description="SF4 helicase" evidence="1">
    <location>
        <begin position="42"/>
        <end position="309"/>
    </location>
</feature>
<comment type="caution">
    <text evidence="2">The sequence shown here is derived from an EMBL/GenBank/DDBJ whole genome shotgun (WGS) entry which is preliminary data.</text>
</comment>
<dbReference type="InterPro" id="IPR027417">
    <property type="entry name" value="P-loop_NTPase"/>
</dbReference>
<feature type="non-terminal residue" evidence="2">
    <location>
        <position position="309"/>
    </location>
</feature>
<dbReference type="SUPFAM" id="SSF52540">
    <property type="entry name" value="P-loop containing nucleoside triphosphate hydrolases"/>
    <property type="match status" value="1"/>
</dbReference>
<dbReference type="Gene3D" id="3.40.50.300">
    <property type="entry name" value="P-loop containing nucleotide triphosphate hydrolases"/>
    <property type="match status" value="1"/>
</dbReference>
<proteinExistence type="predicted"/>
<dbReference type="GO" id="GO:0003678">
    <property type="term" value="F:DNA helicase activity"/>
    <property type="evidence" value="ECO:0007669"/>
    <property type="project" value="InterPro"/>
</dbReference>
<gene>
    <name evidence="2" type="ORF">LCGC14_2662190</name>
</gene>
<sequence>MKTTQSHLKLYGYVIDVTLNCTQKGIVLEKLGSKINSIAKRMIDPSLGIDTGFKDLDYMTLGLHSGEMVIVGGRPAMGKTSFLLQLAWQVDAPALIISAEMSRQAIGERLISHVSGVSMRKIKAKRTTAADNLKAKEALELISKKEIYISDESRVTPEVIAGEIKALAKMGENYTSPCVFIDYLQLLSMTDFYGSGEIEVAAISRELKAVAKETTARFVVASQLNRANEQRENHTPRMSDLRGSGSIEQDGDIVLLLHRPSYYRIADEDPDANDDGQAFVYIAKNRNGPVGKIEYHWNKRTMTFREKSS</sequence>
<name>A0A0F9ADZ8_9ZZZZ</name>
<dbReference type="AlphaFoldDB" id="A0A0F9ADZ8"/>
<dbReference type="GO" id="GO:0005524">
    <property type="term" value="F:ATP binding"/>
    <property type="evidence" value="ECO:0007669"/>
    <property type="project" value="InterPro"/>
</dbReference>
<dbReference type="EMBL" id="LAZR01046459">
    <property type="protein sequence ID" value="KKK96495.1"/>
    <property type="molecule type" value="Genomic_DNA"/>
</dbReference>
<evidence type="ECO:0000259" key="1">
    <source>
        <dbReference type="PROSITE" id="PS51199"/>
    </source>
</evidence>
<dbReference type="GO" id="GO:0006260">
    <property type="term" value="P:DNA replication"/>
    <property type="evidence" value="ECO:0007669"/>
    <property type="project" value="InterPro"/>
</dbReference>
<dbReference type="PANTHER" id="PTHR30153">
    <property type="entry name" value="REPLICATIVE DNA HELICASE DNAB"/>
    <property type="match status" value="1"/>
</dbReference>